<evidence type="ECO:0000313" key="8">
    <source>
        <dbReference type="Proteomes" id="UP001379945"/>
    </source>
</evidence>
<sequence length="526" mass="55470">MIWLWKFRIGTRLAMAFGAMIVLLLAICAYGVQNTRSLARDLEATATVDLARLGHAHALDKNASVVAQSARELLLLDAAGPIKKQRELINRTLADTDTQFTALQALGGDGDLPALVSEVDTTRKAFVKAIASYLDILENGSPDDARRALLVELRPVQGAYEKALLAMTTAVQGNAASRAEAGHQMAASDSLKMMVLGGVAVVLAIAAALVITRSIALPLSRAIAAARSIREGHLSYRIDVRTQDEVGEVLTAIGEMQTHLTGVIESVHHAARDVAISTEEIAQGNADLSNRTERASSNLQETASAMSGMAQTVADGSLKSREASDVANRARNAVVEGGQAVESLVDTMTRIADSSNRIKDIIGVIDGIAFQTNILALNAAVEAARAGEHGRGFAVVASEVRTLAARAAAAAKEIKGLIDDSAQKVASGNQTVTEVGQRIRGIVTEVVSVRELIEAVSSSGHHQEAGIGQINQRVADLDQTTQQNAALVEQLAATTESLKSHANRLVSTVEFFRIDNTPRAALAAPV</sequence>
<accession>A0ABU9C8T4</accession>
<evidence type="ECO:0000259" key="5">
    <source>
        <dbReference type="PROSITE" id="PS50111"/>
    </source>
</evidence>
<dbReference type="PROSITE" id="PS50885">
    <property type="entry name" value="HAMP"/>
    <property type="match status" value="1"/>
</dbReference>
<proteinExistence type="inferred from homology"/>
<reference evidence="7 8" key="1">
    <citation type="submission" date="2024-04" db="EMBL/GenBank/DDBJ databases">
        <title>Novel species of the genus Ideonella isolated from streams.</title>
        <authorList>
            <person name="Lu H."/>
        </authorList>
    </citation>
    <scope>NUCLEOTIDE SEQUENCE [LARGE SCALE GENOMIC DNA]</scope>
    <source>
        <strain evidence="7 8">LYT19W</strain>
    </source>
</reference>
<dbReference type="EMBL" id="JBBUTI010000006">
    <property type="protein sequence ID" value="MEK8046665.1"/>
    <property type="molecule type" value="Genomic_DNA"/>
</dbReference>
<evidence type="ECO:0000256" key="3">
    <source>
        <dbReference type="PROSITE-ProRule" id="PRU00284"/>
    </source>
</evidence>
<evidence type="ECO:0000256" key="1">
    <source>
        <dbReference type="ARBA" id="ARBA00022481"/>
    </source>
</evidence>
<dbReference type="RefSeq" id="WP_341398961.1">
    <property type="nucleotide sequence ID" value="NZ_JBBUTI010000006.1"/>
</dbReference>
<dbReference type="Pfam" id="PF12729">
    <property type="entry name" value="4HB_MCP_1"/>
    <property type="match status" value="1"/>
</dbReference>
<keyword evidence="3" id="KW-0807">Transducer</keyword>
<keyword evidence="1" id="KW-0488">Methylation</keyword>
<dbReference type="CDD" id="cd06225">
    <property type="entry name" value="HAMP"/>
    <property type="match status" value="1"/>
</dbReference>
<name>A0ABU9C8T4_9BURK</name>
<dbReference type="InterPro" id="IPR004090">
    <property type="entry name" value="Chemotax_Me-accpt_rcpt"/>
</dbReference>
<comment type="similarity">
    <text evidence="2">Belongs to the methyl-accepting chemotaxis (MCP) protein family.</text>
</comment>
<dbReference type="InterPro" id="IPR024478">
    <property type="entry name" value="HlyB_4HB_MCP"/>
</dbReference>
<dbReference type="InterPro" id="IPR004089">
    <property type="entry name" value="MCPsignal_dom"/>
</dbReference>
<dbReference type="InterPro" id="IPR047347">
    <property type="entry name" value="YvaQ-like_sensor"/>
</dbReference>
<dbReference type="PANTHER" id="PTHR43531:SF14">
    <property type="entry name" value="METHYL-ACCEPTING CHEMOTAXIS PROTEIN I-RELATED"/>
    <property type="match status" value="1"/>
</dbReference>
<dbReference type="Gene3D" id="1.10.287.950">
    <property type="entry name" value="Methyl-accepting chemotaxis protein"/>
    <property type="match status" value="1"/>
</dbReference>
<feature type="transmembrane region" description="Helical" evidence="4">
    <location>
        <begin position="12"/>
        <end position="32"/>
    </location>
</feature>
<feature type="domain" description="HAMP" evidence="6">
    <location>
        <begin position="213"/>
        <end position="265"/>
    </location>
</feature>
<dbReference type="SMART" id="SM00304">
    <property type="entry name" value="HAMP"/>
    <property type="match status" value="1"/>
</dbReference>
<dbReference type="InterPro" id="IPR051310">
    <property type="entry name" value="MCP_chemotaxis"/>
</dbReference>
<keyword evidence="8" id="KW-1185">Reference proteome</keyword>
<dbReference type="SUPFAM" id="SSF58104">
    <property type="entry name" value="Methyl-accepting chemotaxis protein (MCP) signaling domain"/>
    <property type="match status" value="1"/>
</dbReference>
<dbReference type="PANTHER" id="PTHR43531">
    <property type="entry name" value="PROTEIN ICFG"/>
    <property type="match status" value="1"/>
</dbReference>
<dbReference type="CDD" id="cd19411">
    <property type="entry name" value="MCP2201-like_sensor"/>
    <property type="match status" value="1"/>
</dbReference>
<evidence type="ECO:0000256" key="2">
    <source>
        <dbReference type="ARBA" id="ARBA00029447"/>
    </source>
</evidence>
<keyword evidence="4" id="KW-0472">Membrane</keyword>
<dbReference type="Pfam" id="PF00015">
    <property type="entry name" value="MCPsignal"/>
    <property type="match status" value="1"/>
</dbReference>
<dbReference type="Proteomes" id="UP001379945">
    <property type="component" value="Unassembled WGS sequence"/>
</dbReference>
<evidence type="ECO:0000313" key="7">
    <source>
        <dbReference type="EMBL" id="MEK8046665.1"/>
    </source>
</evidence>
<dbReference type="InterPro" id="IPR003660">
    <property type="entry name" value="HAMP_dom"/>
</dbReference>
<dbReference type="PROSITE" id="PS50111">
    <property type="entry name" value="CHEMOTAXIS_TRANSDUC_2"/>
    <property type="match status" value="1"/>
</dbReference>
<feature type="transmembrane region" description="Helical" evidence="4">
    <location>
        <begin position="193"/>
        <end position="211"/>
    </location>
</feature>
<dbReference type="Pfam" id="PF00672">
    <property type="entry name" value="HAMP"/>
    <property type="match status" value="1"/>
</dbReference>
<protein>
    <submittedName>
        <fullName evidence="7">Methyl-accepting chemotaxis protein</fullName>
    </submittedName>
</protein>
<evidence type="ECO:0000259" key="6">
    <source>
        <dbReference type="PROSITE" id="PS50885"/>
    </source>
</evidence>
<comment type="caution">
    <text evidence="7">The sequence shown here is derived from an EMBL/GenBank/DDBJ whole genome shotgun (WGS) entry which is preliminary data.</text>
</comment>
<evidence type="ECO:0000256" key="4">
    <source>
        <dbReference type="SAM" id="Phobius"/>
    </source>
</evidence>
<dbReference type="SMART" id="SM00283">
    <property type="entry name" value="MA"/>
    <property type="match status" value="1"/>
</dbReference>
<organism evidence="7 8">
    <name type="scientific">Ideonella margarita</name>
    <dbReference type="NCBI Taxonomy" id="2984191"/>
    <lineage>
        <taxon>Bacteria</taxon>
        <taxon>Pseudomonadati</taxon>
        <taxon>Pseudomonadota</taxon>
        <taxon>Betaproteobacteria</taxon>
        <taxon>Burkholderiales</taxon>
        <taxon>Sphaerotilaceae</taxon>
        <taxon>Ideonella</taxon>
    </lineage>
</organism>
<gene>
    <name evidence="7" type="ORF">AACH00_09925</name>
</gene>
<keyword evidence="4" id="KW-1133">Transmembrane helix</keyword>
<dbReference type="PRINTS" id="PR00260">
    <property type="entry name" value="CHEMTRNSDUCR"/>
</dbReference>
<feature type="domain" description="Methyl-accepting transducer" evidence="5">
    <location>
        <begin position="270"/>
        <end position="499"/>
    </location>
</feature>
<keyword evidence="4" id="KW-0812">Transmembrane</keyword>